<reference evidence="2" key="1">
    <citation type="journal article" date="2020" name="Nature">
        <title>Giant virus diversity and host interactions through global metagenomics.</title>
        <authorList>
            <person name="Schulz F."/>
            <person name="Roux S."/>
            <person name="Paez-Espino D."/>
            <person name="Jungbluth S."/>
            <person name="Walsh D.A."/>
            <person name="Denef V.J."/>
            <person name="McMahon K.D."/>
            <person name="Konstantinidis K.T."/>
            <person name="Eloe-Fadrosh E.A."/>
            <person name="Kyrpides N.C."/>
            <person name="Woyke T."/>
        </authorList>
    </citation>
    <scope>NUCLEOTIDE SEQUENCE</scope>
    <source>
        <strain evidence="2">GVMAG-M-3300023174-141</strain>
    </source>
</reference>
<evidence type="ECO:0000256" key="1">
    <source>
        <dbReference type="SAM" id="MobiDB-lite"/>
    </source>
</evidence>
<feature type="compositionally biased region" description="Basic residues" evidence="1">
    <location>
        <begin position="189"/>
        <end position="211"/>
    </location>
</feature>
<dbReference type="AlphaFoldDB" id="A0A6C0DCP9"/>
<proteinExistence type="predicted"/>
<protein>
    <submittedName>
        <fullName evidence="2">Uncharacterized protein</fullName>
    </submittedName>
</protein>
<feature type="region of interest" description="Disordered" evidence="1">
    <location>
        <begin position="176"/>
        <end position="211"/>
    </location>
</feature>
<evidence type="ECO:0000313" key="2">
    <source>
        <dbReference type="EMBL" id="QHT14776.1"/>
    </source>
</evidence>
<sequence length="211" mass="24382">MSYGPVIKGRTHTQIKPPYVFDYDAIINSIIDLKNDDAVRAKALEYRREQYETFVRGGLPTKIYEKLLIRILERFREFTREQLQRISTWLFSWEEESLTGIMKVKSTDAIYGDYAAILQAVFGDPIPFRNQNGELDLANSTIVLTINEIMKPCPYGNGCRRANPLHKKWRHPLANVPASAASANAQGGLRRRTQRKRNKQRKNKRTAKQRS</sequence>
<name>A0A6C0DCP9_9ZZZZ</name>
<dbReference type="EMBL" id="MN739589">
    <property type="protein sequence ID" value="QHT14776.1"/>
    <property type="molecule type" value="Genomic_DNA"/>
</dbReference>
<organism evidence="2">
    <name type="scientific">viral metagenome</name>
    <dbReference type="NCBI Taxonomy" id="1070528"/>
    <lineage>
        <taxon>unclassified sequences</taxon>
        <taxon>metagenomes</taxon>
        <taxon>organismal metagenomes</taxon>
    </lineage>
</organism>
<feature type="compositionally biased region" description="Low complexity" evidence="1">
    <location>
        <begin position="176"/>
        <end position="185"/>
    </location>
</feature>
<accession>A0A6C0DCP9</accession>